<dbReference type="EMBL" id="LAZR01000517">
    <property type="protein sequence ID" value="KKN65732.1"/>
    <property type="molecule type" value="Genomic_DNA"/>
</dbReference>
<comment type="caution">
    <text evidence="2">The sequence shown here is derived from an EMBL/GenBank/DDBJ whole genome shotgun (WGS) entry which is preliminary data.</text>
</comment>
<dbReference type="Gene3D" id="3.40.50.300">
    <property type="entry name" value="P-loop containing nucleotide triphosphate hydrolases"/>
    <property type="match status" value="1"/>
</dbReference>
<evidence type="ECO:0000313" key="2">
    <source>
        <dbReference type="EMBL" id="KKN65732.1"/>
    </source>
</evidence>
<name>A0A0F9ST08_9ZZZZ</name>
<protein>
    <recommendedName>
        <fullName evidence="1">AAA+ ATPase domain-containing protein</fullName>
    </recommendedName>
</protein>
<dbReference type="AlphaFoldDB" id="A0A0F9ST08"/>
<dbReference type="PANTHER" id="PTHR23074:SF83">
    <property type="entry name" value="VACUOLAR PROTEIN SORTING-ASSOCIATED PROTEIN 4A"/>
    <property type="match status" value="1"/>
</dbReference>
<evidence type="ECO:0000259" key="1">
    <source>
        <dbReference type="SMART" id="SM00382"/>
    </source>
</evidence>
<feature type="domain" description="AAA+ ATPase" evidence="1">
    <location>
        <begin position="469"/>
        <end position="605"/>
    </location>
</feature>
<dbReference type="Gene3D" id="1.10.8.60">
    <property type="match status" value="1"/>
</dbReference>
<dbReference type="SMART" id="SM00382">
    <property type="entry name" value="AAA"/>
    <property type="match status" value="1"/>
</dbReference>
<dbReference type="CDD" id="cd19481">
    <property type="entry name" value="RecA-like_protease"/>
    <property type="match status" value="1"/>
</dbReference>
<dbReference type="GO" id="GO:0016887">
    <property type="term" value="F:ATP hydrolysis activity"/>
    <property type="evidence" value="ECO:0007669"/>
    <property type="project" value="InterPro"/>
</dbReference>
<dbReference type="GO" id="GO:0005524">
    <property type="term" value="F:ATP binding"/>
    <property type="evidence" value="ECO:0007669"/>
    <property type="project" value="InterPro"/>
</dbReference>
<dbReference type="Pfam" id="PF00004">
    <property type="entry name" value="AAA"/>
    <property type="match status" value="1"/>
</dbReference>
<dbReference type="InterPro" id="IPR027417">
    <property type="entry name" value="P-loop_NTPase"/>
</dbReference>
<sequence length="751" mass="85042">MLNIRPTEMTPGKFYSLVKILESVDEERISKLGEFRDATIRAAELVQEQCAVLAKANNDMHQEARTSMRVRHSDFDSLEKQSADYNDFTSQVSDVNFLLIAYDTIRCVQAGYIGLLDTALNLKPKQLVLSDKKFDVGKKTIEDIQNMTYEFSLNAPAINSFLAALEQLESMNDSVDLIADKVYRSLDIYYRKLLHRHTVEGVKIHKDPVITDIAIMLFKNIDAHGEISEGKTPDKISAYTLRKAEILAEALRADSVHKFVQDAGKLLEYLTMNLKAFKNAANNLQLMFKSQLQAFKTTMDDHNRWSRGLSLSAVDKLLSASNFERTLMLITDVDPRNVSYTETTKLLSSEEKFSIKFREETIEKLANLLACPDFSAQEIVEYVLERKSKLREYFQDENSFYVSKIGGGNPFTGSAPGALEIIPGPKPNSNLNDIVGSGFKEIRKFISSVEDASKWNNLFLATSPSKTTDKSNVLLIGPVGCGKTEVFRAVGADKGSISVSVQGSDFNTCWKGEMEKNPKRLFEGALKLHKESKKQVHILIDEIDSVMNNDKIPGETNLSLEFQILMDGVVHYPKISIWGATNNPQRIPMAMIRRFSKVVIVGELDCDDRITLLKHFSSYLPRENFRDKDWKCLADRLDGATGDVVRKMIDHIWRDKMSWFVHNKPEAAQKMMELLNKETQFELSSFDPKDRFNFNQKLGKYFQVSPHDVHKSIDIHLDNIAIKTEIDTAKRTYANAKAFLNQLNASTIVSA</sequence>
<reference evidence="2" key="1">
    <citation type="journal article" date="2015" name="Nature">
        <title>Complex archaea that bridge the gap between prokaryotes and eukaryotes.</title>
        <authorList>
            <person name="Spang A."/>
            <person name="Saw J.H."/>
            <person name="Jorgensen S.L."/>
            <person name="Zaremba-Niedzwiedzka K."/>
            <person name="Martijn J."/>
            <person name="Lind A.E."/>
            <person name="van Eijk R."/>
            <person name="Schleper C."/>
            <person name="Guy L."/>
            <person name="Ettema T.J."/>
        </authorList>
    </citation>
    <scope>NUCLEOTIDE SEQUENCE</scope>
</reference>
<organism evidence="2">
    <name type="scientific">marine sediment metagenome</name>
    <dbReference type="NCBI Taxonomy" id="412755"/>
    <lineage>
        <taxon>unclassified sequences</taxon>
        <taxon>metagenomes</taxon>
        <taxon>ecological metagenomes</taxon>
    </lineage>
</organism>
<dbReference type="InterPro" id="IPR003593">
    <property type="entry name" value="AAA+_ATPase"/>
</dbReference>
<dbReference type="InterPro" id="IPR003959">
    <property type="entry name" value="ATPase_AAA_core"/>
</dbReference>
<dbReference type="PANTHER" id="PTHR23074">
    <property type="entry name" value="AAA DOMAIN-CONTAINING"/>
    <property type="match status" value="1"/>
</dbReference>
<proteinExistence type="predicted"/>
<dbReference type="SUPFAM" id="SSF52540">
    <property type="entry name" value="P-loop containing nucleoside triphosphate hydrolases"/>
    <property type="match status" value="1"/>
</dbReference>
<gene>
    <name evidence="2" type="ORF">LCGC14_0478710</name>
</gene>
<dbReference type="InterPro" id="IPR050304">
    <property type="entry name" value="MT-severing_AAA_ATPase"/>
</dbReference>
<accession>A0A0F9ST08</accession>